<dbReference type="GO" id="GO:0003887">
    <property type="term" value="F:DNA-directed DNA polymerase activity"/>
    <property type="evidence" value="ECO:0007669"/>
    <property type="project" value="UniProtKB-KW"/>
</dbReference>
<dbReference type="InterPro" id="IPR017964">
    <property type="entry name" value="DNA-dir_DNA_pol_B_CS"/>
</dbReference>
<evidence type="ECO:0000256" key="7">
    <source>
        <dbReference type="ARBA" id="ARBA00049244"/>
    </source>
</evidence>
<keyword evidence="6" id="KW-0238">DNA-binding</keyword>
<protein>
    <recommendedName>
        <fullName evidence="2">DNA-directed DNA polymerase</fullName>
        <ecNumber evidence="2">2.7.7.7</ecNumber>
    </recommendedName>
</protein>
<evidence type="ECO:0000259" key="10">
    <source>
        <dbReference type="Pfam" id="PF03104"/>
    </source>
</evidence>
<dbReference type="InterPro" id="IPR050240">
    <property type="entry name" value="DNA_pol_type-B"/>
</dbReference>
<keyword evidence="3" id="KW-0808">Transferase</keyword>
<evidence type="ECO:0000256" key="4">
    <source>
        <dbReference type="ARBA" id="ARBA00022695"/>
    </source>
</evidence>
<comment type="similarity">
    <text evidence="1">Belongs to the DNA polymerase type-B family.</text>
</comment>
<accession>A0A6C0BPD6</accession>
<evidence type="ECO:0000256" key="2">
    <source>
        <dbReference type="ARBA" id="ARBA00012417"/>
    </source>
</evidence>
<reference evidence="11" key="1">
    <citation type="journal article" date="2020" name="Nature">
        <title>Giant virus diversity and host interactions through global metagenomics.</title>
        <authorList>
            <person name="Schulz F."/>
            <person name="Roux S."/>
            <person name="Paez-Espino D."/>
            <person name="Jungbluth S."/>
            <person name="Walsh D.A."/>
            <person name="Denef V.J."/>
            <person name="McMahon K.D."/>
            <person name="Konstantinidis K.T."/>
            <person name="Eloe-Fadrosh E.A."/>
            <person name="Kyrpides N.C."/>
            <person name="Woyke T."/>
        </authorList>
    </citation>
    <scope>NUCLEOTIDE SEQUENCE</scope>
    <source>
        <strain evidence="11">GVMAG-M-3300018080-19</strain>
    </source>
</reference>
<dbReference type="EC" id="2.7.7.7" evidence="2"/>
<evidence type="ECO:0000256" key="8">
    <source>
        <dbReference type="SAM" id="MobiDB-lite"/>
    </source>
</evidence>
<dbReference type="AlphaFoldDB" id="A0A6C0BPD6"/>
<dbReference type="GO" id="GO:0000166">
    <property type="term" value="F:nucleotide binding"/>
    <property type="evidence" value="ECO:0007669"/>
    <property type="project" value="InterPro"/>
</dbReference>
<comment type="catalytic activity">
    <reaction evidence="7">
        <text>DNA(n) + a 2'-deoxyribonucleoside 5'-triphosphate = DNA(n+1) + diphosphate</text>
        <dbReference type="Rhea" id="RHEA:22508"/>
        <dbReference type="Rhea" id="RHEA-COMP:17339"/>
        <dbReference type="Rhea" id="RHEA-COMP:17340"/>
        <dbReference type="ChEBI" id="CHEBI:33019"/>
        <dbReference type="ChEBI" id="CHEBI:61560"/>
        <dbReference type="ChEBI" id="CHEBI:173112"/>
        <dbReference type="EC" id="2.7.7.7"/>
    </reaction>
</comment>
<evidence type="ECO:0000313" key="11">
    <source>
        <dbReference type="EMBL" id="QHS93920.1"/>
    </source>
</evidence>
<dbReference type="InterPro" id="IPR023211">
    <property type="entry name" value="DNA_pol_palm_dom_sf"/>
</dbReference>
<evidence type="ECO:0000259" key="9">
    <source>
        <dbReference type="Pfam" id="PF00136"/>
    </source>
</evidence>
<dbReference type="Gene3D" id="3.90.1600.10">
    <property type="entry name" value="Palm domain of DNA polymerase"/>
    <property type="match status" value="1"/>
</dbReference>
<dbReference type="PROSITE" id="PS00116">
    <property type="entry name" value="DNA_POLYMERASE_B"/>
    <property type="match status" value="1"/>
</dbReference>
<dbReference type="Pfam" id="PF00136">
    <property type="entry name" value="DNA_pol_B"/>
    <property type="match status" value="1"/>
</dbReference>
<dbReference type="InterPro" id="IPR012337">
    <property type="entry name" value="RNaseH-like_sf"/>
</dbReference>
<dbReference type="InterPro" id="IPR042087">
    <property type="entry name" value="DNA_pol_B_thumb"/>
</dbReference>
<keyword evidence="4" id="KW-0548">Nucleotidyltransferase</keyword>
<sequence>MPFDNPAFPERKFLNTYEGPLRFQLLTFHLSMGYPLTMPNLDAKTICMDNDCFTDSPVQRYKQTYAVVGGVLETGQSISLIMPHYNILTLKISPASSQSAKDLVKWICKQLRMSSGDMVDTYLRMHDANGCHIDNSNPEEPKYALFSWLQLSFKCLGHFQSVRKLLSQVETDPETGWERRKSGPVNLTISTAQTIKVEVVEDRIDAVQHFVQIHGLHPGGHVQVDHYDVVGLGNRATYSDLEVCCAYSPRQQSPFLKLENDSIFPIPVWSFDIECHSDKTHWRDPNKHEFPRPENPGDAVVYVCGTLWNPTTDEREKVSFALGDHGAPQDDTITCYRYDTEQELLEAVRDWCLLRGVIMYVGYNIKGFDFWYMYERMETLRPSSRFFFFNNLARTKSTFPRKSKCPRMPGCIVLDLLPLFRQRLKLDTYTLDAVCMFALGKKKIDMPAAQQFRYYDSGDLKLRAKIVDYCMRDTYLPIELMKHFLTLEDLLELSKVTGAFMDDLLSRGQMFRVVSLLFIKLRESQFAMSNLKFVDAFGYKGATVLDVLSGYYHNLAVLDFQALYPSIIRACNLCYCTLVDPDAPRYPNVEYKTICTPIGEQTFVQNLPGILPKVCADLLDARGRAKKQLKKYKAQLKALPEDADPQEVKRLKRLVAVYDARQRNLKITCNSIYGFAGTAPKMNSWSCLQIAASTTTIGRQLIDQSKLWAEGEFQELDAKVVAGDTDSIFVLFNLPATEAGFRESFAVATRLADRITERFRTEVGDTIILEFEKIYKRVILMVKKNYVGYAYEGADEKPKIDAKGVAGVRRSFAIFQRNVFWDVVNALLVENKLHKSLQILDAKFTQLLEHKVPFEELILTCQLAREYKDPCNAVAQRIADLIESRQPGYGPVPGDRVAYVLIKSSNEKAKKCDIVEDAQYIQDQGLEKTLDYGKYIDALKTTMTKLFKCFDAPTKRRVNEIFRDAMGHAYREANSMRTISSFFTSRPAVDLTIPVKVETPAVVTPPIPVKVKRERSSHRSAPVTTKKARTNYFQVATGSKLVTAQPKMKKATKKRRREAKEKARPDASTQTRCYFKRVKN</sequence>
<feature type="region of interest" description="Disordered" evidence="8">
    <location>
        <begin position="1043"/>
        <end position="1080"/>
    </location>
</feature>
<name>A0A6C0BPD6_9ZZZZ</name>
<dbReference type="PANTHER" id="PTHR10322:SF23">
    <property type="entry name" value="DNA POLYMERASE DELTA CATALYTIC SUBUNIT"/>
    <property type="match status" value="1"/>
</dbReference>
<dbReference type="Gene3D" id="3.30.420.10">
    <property type="entry name" value="Ribonuclease H-like superfamily/Ribonuclease H"/>
    <property type="match status" value="1"/>
</dbReference>
<dbReference type="InterPro" id="IPR006172">
    <property type="entry name" value="DNA-dir_DNA_pol_B"/>
</dbReference>
<feature type="domain" description="DNA-directed DNA polymerase family B exonuclease" evidence="10">
    <location>
        <begin position="198"/>
        <end position="434"/>
    </location>
</feature>
<dbReference type="Gene3D" id="1.10.287.690">
    <property type="entry name" value="Helix hairpin bin"/>
    <property type="match status" value="1"/>
</dbReference>
<evidence type="ECO:0000256" key="6">
    <source>
        <dbReference type="ARBA" id="ARBA00023125"/>
    </source>
</evidence>
<dbReference type="SMART" id="SM00486">
    <property type="entry name" value="POLBc"/>
    <property type="match status" value="1"/>
</dbReference>
<dbReference type="InterPro" id="IPR006134">
    <property type="entry name" value="DNA-dir_DNA_pol_B_multi_dom"/>
</dbReference>
<feature type="compositionally biased region" description="Basic residues" evidence="8">
    <location>
        <begin position="1047"/>
        <end position="1057"/>
    </location>
</feature>
<dbReference type="Pfam" id="PF03104">
    <property type="entry name" value="DNA_pol_B_exo1"/>
    <property type="match status" value="1"/>
</dbReference>
<evidence type="ECO:0000256" key="1">
    <source>
        <dbReference type="ARBA" id="ARBA00005755"/>
    </source>
</evidence>
<dbReference type="InterPro" id="IPR036397">
    <property type="entry name" value="RNaseH_sf"/>
</dbReference>
<proteinExistence type="inferred from homology"/>
<dbReference type="SUPFAM" id="SSF53098">
    <property type="entry name" value="Ribonuclease H-like"/>
    <property type="match status" value="1"/>
</dbReference>
<dbReference type="InterPro" id="IPR043502">
    <property type="entry name" value="DNA/RNA_pol_sf"/>
</dbReference>
<dbReference type="InterPro" id="IPR006133">
    <property type="entry name" value="DNA-dir_DNA_pol_B_exonuc"/>
</dbReference>
<dbReference type="PRINTS" id="PR00106">
    <property type="entry name" value="DNAPOLB"/>
</dbReference>
<dbReference type="GO" id="GO:0003677">
    <property type="term" value="F:DNA binding"/>
    <property type="evidence" value="ECO:0007669"/>
    <property type="project" value="UniProtKB-KW"/>
</dbReference>
<feature type="domain" description="DNA-directed DNA polymerase family B multifunctional" evidence="9">
    <location>
        <begin position="503"/>
        <end position="949"/>
    </location>
</feature>
<organism evidence="11">
    <name type="scientific">viral metagenome</name>
    <dbReference type="NCBI Taxonomy" id="1070528"/>
    <lineage>
        <taxon>unclassified sequences</taxon>
        <taxon>metagenomes</taxon>
        <taxon>organismal metagenomes</taxon>
    </lineage>
</organism>
<dbReference type="EMBL" id="MN739212">
    <property type="protein sequence ID" value="QHS93920.1"/>
    <property type="molecule type" value="Genomic_DNA"/>
</dbReference>
<dbReference type="SUPFAM" id="SSF56672">
    <property type="entry name" value="DNA/RNA polymerases"/>
    <property type="match status" value="1"/>
</dbReference>
<dbReference type="Gene3D" id="1.10.132.60">
    <property type="entry name" value="DNA polymerase family B, C-terminal domain"/>
    <property type="match status" value="1"/>
</dbReference>
<keyword evidence="5" id="KW-0239">DNA-directed DNA polymerase</keyword>
<evidence type="ECO:0000256" key="3">
    <source>
        <dbReference type="ARBA" id="ARBA00022679"/>
    </source>
</evidence>
<evidence type="ECO:0000256" key="5">
    <source>
        <dbReference type="ARBA" id="ARBA00022932"/>
    </source>
</evidence>
<dbReference type="PANTHER" id="PTHR10322">
    <property type="entry name" value="DNA POLYMERASE CATALYTIC SUBUNIT"/>
    <property type="match status" value="1"/>
</dbReference>
<dbReference type="GO" id="GO:0006261">
    <property type="term" value="P:DNA-templated DNA replication"/>
    <property type="evidence" value="ECO:0007669"/>
    <property type="project" value="TreeGrafter"/>
</dbReference>